<dbReference type="GO" id="GO:0022857">
    <property type="term" value="F:transmembrane transporter activity"/>
    <property type="evidence" value="ECO:0007669"/>
    <property type="project" value="TreeGrafter"/>
</dbReference>
<evidence type="ECO:0000259" key="8">
    <source>
        <dbReference type="Pfam" id="PF02687"/>
    </source>
</evidence>
<dbReference type="RefSeq" id="WP_102228114.1">
    <property type="nucleotide sequence ID" value="NZ_PNFY01000047.1"/>
</dbReference>
<proteinExistence type="inferred from homology"/>
<protein>
    <submittedName>
        <fullName evidence="10">ABC transporter permease</fullName>
    </submittedName>
</protein>
<accession>A0A2N6SNK3</accession>
<feature type="transmembrane region" description="Helical" evidence="7">
    <location>
        <begin position="374"/>
        <end position="394"/>
    </location>
</feature>
<feature type="transmembrane region" description="Helical" evidence="7">
    <location>
        <begin position="336"/>
        <end position="362"/>
    </location>
</feature>
<feature type="domain" description="ABC3 transporter permease C-terminal" evidence="8">
    <location>
        <begin position="291"/>
        <end position="403"/>
    </location>
</feature>
<dbReference type="PANTHER" id="PTHR30572">
    <property type="entry name" value="MEMBRANE COMPONENT OF TRANSPORTER-RELATED"/>
    <property type="match status" value="1"/>
</dbReference>
<feature type="transmembrane region" description="Helical" evidence="7">
    <location>
        <begin position="285"/>
        <end position="312"/>
    </location>
</feature>
<feature type="domain" description="MacB-like periplasmic core" evidence="9">
    <location>
        <begin position="21"/>
        <end position="253"/>
    </location>
</feature>
<evidence type="ECO:0000256" key="2">
    <source>
        <dbReference type="ARBA" id="ARBA00022475"/>
    </source>
</evidence>
<keyword evidence="4 7" id="KW-1133">Transmembrane helix</keyword>
<gene>
    <name evidence="10" type="ORF">CJ205_03020</name>
</gene>
<dbReference type="STRING" id="84521.SAMN04487994_10586"/>
<dbReference type="InterPro" id="IPR003838">
    <property type="entry name" value="ABC3_permease_C"/>
</dbReference>
<evidence type="ECO:0000256" key="3">
    <source>
        <dbReference type="ARBA" id="ARBA00022692"/>
    </source>
</evidence>
<reference evidence="10 11" key="1">
    <citation type="submission" date="2017-09" db="EMBL/GenBank/DDBJ databases">
        <title>Bacterial strain isolated from the female urinary microbiota.</title>
        <authorList>
            <person name="Thomas-White K."/>
            <person name="Kumar N."/>
            <person name="Forster S."/>
            <person name="Putonti C."/>
            <person name="Lawley T."/>
            <person name="Wolfe A.J."/>
        </authorList>
    </citation>
    <scope>NUCLEOTIDE SEQUENCE [LARGE SCALE GENOMIC DNA]</scope>
    <source>
        <strain evidence="10 11">UMB0852</strain>
    </source>
</reference>
<evidence type="ECO:0000256" key="4">
    <source>
        <dbReference type="ARBA" id="ARBA00022989"/>
    </source>
</evidence>
<comment type="caution">
    <text evidence="10">The sequence shown here is derived from an EMBL/GenBank/DDBJ whole genome shotgun (WGS) entry which is preliminary data.</text>
</comment>
<sequence>MKLSEIIKSSFATLRLNGRRTFLTMIGIIIGIAAVITILSLGNGSRQSTINALTKDDKGRLSQDFYYTPSPFEEKNKTHIHRDNPYSQDKLQAIEEMEGVDEVMVDTQYAVETFYPEVTLTNQKRYDEIAFVEQTDLEMVVGRNLTMSDNESGLRYIVISEEVARDLFGSPELAYQQGIELDHRSYTVVGVFKESDSQLEISFGIPDKMPTFEVGYIPYETYLRYYDLPEDTNYLKVFFKDNVDMKGISQQIQGYLNDHAPEGGTYNYFDISEMMQEINSALNQITVFISSVAAISLFIAGVGVMNMMYISVAERTKEIGIRRSLGATKRAIQTQFLLEGIAITTLGGVIGYFSGIALAFFIAQFLPFSAILDVKTALGTVLVSVTIGIVFSVFPARTAAKKNVVEILR</sequence>
<organism evidence="10 11">
    <name type="scientific">Dolosicoccus paucivorans</name>
    <dbReference type="NCBI Taxonomy" id="84521"/>
    <lineage>
        <taxon>Bacteria</taxon>
        <taxon>Bacillati</taxon>
        <taxon>Bacillota</taxon>
        <taxon>Bacilli</taxon>
        <taxon>Lactobacillales</taxon>
        <taxon>Aerococcaceae</taxon>
        <taxon>Dolosicoccus</taxon>
    </lineage>
</organism>
<evidence type="ECO:0000313" key="11">
    <source>
        <dbReference type="Proteomes" id="UP000235682"/>
    </source>
</evidence>
<dbReference type="OrthoDB" id="9770036at2"/>
<evidence type="ECO:0000313" key="10">
    <source>
        <dbReference type="EMBL" id="PMC58657.1"/>
    </source>
</evidence>
<comment type="similarity">
    <text evidence="6">Belongs to the ABC-4 integral membrane protein family.</text>
</comment>
<evidence type="ECO:0000256" key="6">
    <source>
        <dbReference type="ARBA" id="ARBA00038076"/>
    </source>
</evidence>
<evidence type="ECO:0000256" key="1">
    <source>
        <dbReference type="ARBA" id="ARBA00004651"/>
    </source>
</evidence>
<dbReference type="InterPro" id="IPR050250">
    <property type="entry name" value="Macrolide_Exporter_MacB"/>
</dbReference>
<dbReference type="PANTHER" id="PTHR30572:SF4">
    <property type="entry name" value="ABC TRANSPORTER PERMEASE YTRF"/>
    <property type="match status" value="1"/>
</dbReference>
<evidence type="ECO:0000259" key="9">
    <source>
        <dbReference type="Pfam" id="PF12704"/>
    </source>
</evidence>
<keyword evidence="2" id="KW-1003">Cell membrane</keyword>
<dbReference type="Proteomes" id="UP000235682">
    <property type="component" value="Unassembled WGS sequence"/>
</dbReference>
<comment type="subcellular location">
    <subcellularLocation>
        <location evidence="1">Cell membrane</location>
        <topology evidence="1">Multi-pass membrane protein</topology>
    </subcellularLocation>
</comment>
<keyword evidence="3 7" id="KW-0812">Transmembrane</keyword>
<name>A0A2N6SNK3_9LACT</name>
<dbReference type="Pfam" id="PF02687">
    <property type="entry name" value="FtsX"/>
    <property type="match status" value="1"/>
</dbReference>
<dbReference type="AlphaFoldDB" id="A0A2N6SNK3"/>
<evidence type="ECO:0000256" key="7">
    <source>
        <dbReference type="SAM" id="Phobius"/>
    </source>
</evidence>
<dbReference type="GO" id="GO:0005886">
    <property type="term" value="C:plasma membrane"/>
    <property type="evidence" value="ECO:0007669"/>
    <property type="project" value="UniProtKB-SubCell"/>
</dbReference>
<dbReference type="Pfam" id="PF12704">
    <property type="entry name" value="MacB_PCD"/>
    <property type="match status" value="1"/>
</dbReference>
<keyword evidence="5 7" id="KW-0472">Membrane</keyword>
<feature type="transmembrane region" description="Helical" evidence="7">
    <location>
        <begin position="21"/>
        <end position="41"/>
    </location>
</feature>
<keyword evidence="11" id="KW-1185">Reference proteome</keyword>
<dbReference type="InterPro" id="IPR025857">
    <property type="entry name" value="MacB_PCD"/>
</dbReference>
<evidence type="ECO:0000256" key="5">
    <source>
        <dbReference type="ARBA" id="ARBA00023136"/>
    </source>
</evidence>
<dbReference type="EMBL" id="PNHE01000008">
    <property type="protein sequence ID" value="PMC58657.1"/>
    <property type="molecule type" value="Genomic_DNA"/>
</dbReference>